<keyword evidence="3" id="KW-1185">Reference proteome</keyword>
<evidence type="ECO:0000313" key="2">
    <source>
        <dbReference type="EMBL" id="PFH60180.1"/>
    </source>
</evidence>
<reference evidence="2 3" key="2">
    <citation type="journal article" date="2017" name="Sci. Rep.">
        <title>Ant-infecting Ophiocordyceps genomes reveal a high diversity of potential behavioral manipulation genes and a possible major role for enterotoxins.</title>
        <authorList>
            <person name="de Bekker C."/>
            <person name="Ohm R.A."/>
            <person name="Evans H.C."/>
            <person name="Brachmann A."/>
            <person name="Hughes D.P."/>
        </authorList>
    </citation>
    <scope>NUCLEOTIDE SEQUENCE [LARGE SCALE GENOMIC DNA]</scope>
    <source>
        <strain evidence="2 3">SC16a</strain>
    </source>
</reference>
<reference evidence="2 3" key="1">
    <citation type="journal article" date="2015" name="BMC Genomics">
        <title>Gene expression during zombie ant biting behavior reflects the complexity underlying fungal parasitic behavioral manipulation.</title>
        <authorList>
            <person name="de Bekker C."/>
            <person name="Ohm R.A."/>
            <person name="Loreto R.G."/>
            <person name="Sebastian A."/>
            <person name="Albert I."/>
            <person name="Merrow M."/>
            <person name="Brachmann A."/>
            <person name="Hughes D.P."/>
        </authorList>
    </citation>
    <scope>NUCLEOTIDE SEQUENCE [LARGE SCALE GENOMIC DNA]</scope>
    <source>
        <strain evidence="2 3">SC16a</strain>
    </source>
</reference>
<protein>
    <submittedName>
        <fullName evidence="2">Uncharacterized protein</fullName>
    </submittedName>
</protein>
<name>A0A2A9PH22_OPHUN</name>
<sequence length="91" mass="10466">MTKESKIFILLQTRLPCTIRHLPALIHLLPPGHMSIDIDKSMIEKGIKRHPRISYRDSIHCSFHTQPITPTPRKDMRISREDATGTAELIN</sequence>
<evidence type="ECO:0000256" key="1">
    <source>
        <dbReference type="SAM" id="MobiDB-lite"/>
    </source>
</evidence>
<feature type="region of interest" description="Disordered" evidence="1">
    <location>
        <begin position="63"/>
        <end position="91"/>
    </location>
</feature>
<dbReference type="Proteomes" id="UP000037136">
    <property type="component" value="Unassembled WGS sequence"/>
</dbReference>
<organism evidence="2 3">
    <name type="scientific">Ophiocordyceps unilateralis</name>
    <name type="common">Zombie-ant fungus</name>
    <name type="synonym">Torrubia unilateralis</name>
    <dbReference type="NCBI Taxonomy" id="268505"/>
    <lineage>
        <taxon>Eukaryota</taxon>
        <taxon>Fungi</taxon>
        <taxon>Dikarya</taxon>
        <taxon>Ascomycota</taxon>
        <taxon>Pezizomycotina</taxon>
        <taxon>Sordariomycetes</taxon>
        <taxon>Hypocreomycetidae</taxon>
        <taxon>Hypocreales</taxon>
        <taxon>Ophiocordycipitaceae</taxon>
        <taxon>Ophiocordyceps</taxon>
    </lineage>
</organism>
<feature type="compositionally biased region" description="Basic and acidic residues" evidence="1">
    <location>
        <begin position="72"/>
        <end position="83"/>
    </location>
</feature>
<dbReference type="EMBL" id="LAZP02000145">
    <property type="protein sequence ID" value="PFH60180.1"/>
    <property type="molecule type" value="Genomic_DNA"/>
</dbReference>
<dbReference type="AlphaFoldDB" id="A0A2A9PH22"/>
<proteinExistence type="predicted"/>
<gene>
    <name evidence="2" type="ORF">XA68_11341</name>
</gene>
<accession>A0A2A9PH22</accession>
<comment type="caution">
    <text evidence="2">The sequence shown here is derived from an EMBL/GenBank/DDBJ whole genome shotgun (WGS) entry which is preliminary data.</text>
</comment>
<evidence type="ECO:0000313" key="3">
    <source>
        <dbReference type="Proteomes" id="UP000037136"/>
    </source>
</evidence>